<keyword evidence="3" id="KW-0677">Repeat</keyword>
<evidence type="ECO:0000259" key="9">
    <source>
        <dbReference type="PROSITE" id="PS50157"/>
    </source>
</evidence>
<proteinExistence type="predicted"/>
<evidence type="ECO:0000313" key="11">
    <source>
        <dbReference type="Proteomes" id="UP000189705"/>
    </source>
</evidence>
<evidence type="ECO:0000256" key="1">
    <source>
        <dbReference type="ARBA" id="ARBA00004123"/>
    </source>
</evidence>
<evidence type="ECO:0000256" key="3">
    <source>
        <dbReference type="ARBA" id="ARBA00022737"/>
    </source>
</evidence>
<keyword evidence="5" id="KW-0862">Zinc</keyword>
<dbReference type="SUPFAM" id="SSF57667">
    <property type="entry name" value="beta-beta-alpha zinc fingers"/>
    <property type="match status" value="3"/>
</dbReference>
<dbReference type="PANTHER" id="PTHR16515">
    <property type="entry name" value="PR DOMAIN ZINC FINGER PROTEIN"/>
    <property type="match status" value="1"/>
</dbReference>
<feature type="compositionally biased region" description="Polar residues" evidence="8">
    <location>
        <begin position="446"/>
        <end position="456"/>
    </location>
</feature>
<keyword evidence="2" id="KW-0479">Metal-binding</keyword>
<organism evidence="11 12">
    <name type="scientific">Alligator sinensis</name>
    <name type="common">Chinese alligator</name>
    <dbReference type="NCBI Taxonomy" id="38654"/>
    <lineage>
        <taxon>Eukaryota</taxon>
        <taxon>Metazoa</taxon>
        <taxon>Chordata</taxon>
        <taxon>Craniata</taxon>
        <taxon>Vertebrata</taxon>
        <taxon>Euteleostomi</taxon>
        <taxon>Archelosauria</taxon>
        <taxon>Archosauria</taxon>
        <taxon>Crocodylia</taxon>
        <taxon>Alligatoridae</taxon>
        <taxon>Alligatorinae</taxon>
        <taxon>Alligator</taxon>
    </lineage>
</organism>
<feature type="compositionally biased region" description="Polar residues" evidence="8">
    <location>
        <begin position="373"/>
        <end position="398"/>
    </location>
</feature>
<feature type="domain" description="C2H2-type" evidence="9">
    <location>
        <begin position="551"/>
        <end position="578"/>
    </location>
</feature>
<dbReference type="eggNOG" id="KOG1721">
    <property type="taxonomic scope" value="Eukaryota"/>
</dbReference>
<feature type="region of interest" description="Disordered" evidence="8">
    <location>
        <begin position="262"/>
        <end position="298"/>
    </location>
</feature>
<dbReference type="CDD" id="cd07765">
    <property type="entry name" value="KRAB_A-box"/>
    <property type="match status" value="1"/>
</dbReference>
<keyword evidence="6" id="KW-0539">Nucleus</keyword>
<dbReference type="PANTHER" id="PTHR16515:SF66">
    <property type="entry name" value="C2H2-TYPE DOMAIN-CONTAINING PROTEIN"/>
    <property type="match status" value="1"/>
</dbReference>
<keyword evidence="4 7" id="KW-0863">Zinc-finger</keyword>
<dbReference type="SUPFAM" id="SSF109640">
    <property type="entry name" value="KRAB domain (Kruppel-associated box)"/>
    <property type="match status" value="1"/>
</dbReference>
<feature type="domain" description="C2H2-type" evidence="9">
    <location>
        <begin position="579"/>
        <end position="606"/>
    </location>
</feature>
<name>A0A1U7SF75_ALLSI</name>
<evidence type="ECO:0000256" key="4">
    <source>
        <dbReference type="ARBA" id="ARBA00022771"/>
    </source>
</evidence>
<gene>
    <name evidence="12" type="primary">LOC102385622</name>
</gene>
<dbReference type="GO" id="GO:0008270">
    <property type="term" value="F:zinc ion binding"/>
    <property type="evidence" value="ECO:0007669"/>
    <property type="project" value="UniProtKB-KW"/>
</dbReference>
<evidence type="ECO:0000259" key="10">
    <source>
        <dbReference type="PROSITE" id="PS50805"/>
    </source>
</evidence>
<sequence>MAGSAAMSGVASGLTGVWLRGWTVDLSGMLWTGLILPRARDWTRCDLWSSRPLGHAGISFLSVAALLPSPCQQAQQWKVQAEQVVPLDPPVAPNPPFSEEAQLPVPETPPWPEVNMETTVESHATWLMALEGRMGNAESKLVSCERAAVEFGNRLESKWAVLEILIQEYGQLQKRLETVENQLKEKDVWILSMPPGSVGEVAMVPVNSEASGCFSEQEWGNVEQWPADLHRDAVRSNYEALMSLGQGTDSVLSSAEIPCEVTLGDEPSVPDQADSQGAESPTDFSPAPLTSTPVASSWVKQEDPLCEEDQRGMVETNIPAMPSRAKKSLQKQGTAAPDLPRVALVRLEDAFPQLAEKLQISRKGRRGFAVQKKTPTGGSTGPATRSQRTASCPAPSTEQLKDLPEVVPLRCSKCRKHLSSDEEYIEHMNFHKVKRTSRLAVQQNPTLQPTLSSPDQGNPKPQGGAKSEGNQGLGPDPDPGSLQLPEGPGVQGPHTCVKCRKSFQLEMSLVLHQRVHVRENKGLQRPPGNLGTGQPLPPARAPPLPPGQRPFKCPSCPKDFTRKSRLNDHVRAHTGERLFRCPCCPKEFTKKSKLTDHIRVHTGERPYACTLCIQRFKRRHHLLRHQHVHNRVPACRCSQCGKSFRYEESLKIHLRTACPALQAHRSFLVSPGD</sequence>
<feature type="domain" description="KRAB" evidence="10">
    <location>
        <begin position="205"/>
        <end position="280"/>
    </location>
</feature>
<dbReference type="InterPro" id="IPR050331">
    <property type="entry name" value="Zinc_finger"/>
</dbReference>
<dbReference type="Pfam" id="PF13894">
    <property type="entry name" value="zf-C2H2_4"/>
    <property type="match status" value="1"/>
</dbReference>
<feature type="domain" description="C2H2-type" evidence="9">
    <location>
        <begin position="607"/>
        <end position="634"/>
    </location>
</feature>
<feature type="compositionally biased region" description="Polar residues" evidence="8">
    <location>
        <begin position="273"/>
        <end position="298"/>
    </location>
</feature>
<evidence type="ECO:0000313" key="12">
    <source>
        <dbReference type="RefSeq" id="XP_006034604.2"/>
    </source>
</evidence>
<dbReference type="Pfam" id="PF00096">
    <property type="entry name" value="zf-C2H2"/>
    <property type="match status" value="2"/>
</dbReference>
<dbReference type="GO" id="GO:0005634">
    <property type="term" value="C:nucleus"/>
    <property type="evidence" value="ECO:0007669"/>
    <property type="project" value="UniProtKB-SubCell"/>
</dbReference>
<feature type="domain" description="C2H2-type" evidence="9">
    <location>
        <begin position="409"/>
        <end position="436"/>
    </location>
</feature>
<feature type="region of interest" description="Disordered" evidence="8">
    <location>
        <begin position="446"/>
        <end position="493"/>
    </location>
</feature>
<dbReference type="Gene3D" id="3.30.160.60">
    <property type="entry name" value="Classic Zinc Finger"/>
    <property type="match status" value="5"/>
</dbReference>
<dbReference type="InterPro" id="IPR036051">
    <property type="entry name" value="KRAB_dom_sf"/>
</dbReference>
<dbReference type="InterPro" id="IPR036236">
    <property type="entry name" value="Znf_C2H2_sf"/>
</dbReference>
<dbReference type="InterPro" id="IPR001909">
    <property type="entry name" value="KRAB"/>
</dbReference>
<accession>A0A1U7SF75</accession>
<feature type="compositionally biased region" description="Pro residues" evidence="8">
    <location>
        <begin position="535"/>
        <end position="548"/>
    </location>
</feature>
<dbReference type="InterPro" id="IPR013087">
    <property type="entry name" value="Znf_C2H2_type"/>
</dbReference>
<dbReference type="PROSITE" id="PS50805">
    <property type="entry name" value="KRAB"/>
    <property type="match status" value="1"/>
</dbReference>
<protein>
    <submittedName>
        <fullName evidence="12">Zinc finger protein 282-like</fullName>
    </submittedName>
</protein>
<dbReference type="GeneID" id="102385622"/>
<evidence type="ECO:0000256" key="8">
    <source>
        <dbReference type="SAM" id="MobiDB-lite"/>
    </source>
</evidence>
<dbReference type="FunFam" id="3.30.160.60:FF:002343">
    <property type="entry name" value="Zinc finger protein 33A"/>
    <property type="match status" value="1"/>
</dbReference>
<evidence type="ECO:0000256" key="2">
    <source>
        <dbReference type="ARBA" id="ARBA00022723"/>
    </source>
</evidence>
<dbReference type="Proteomes" id="UP000189705">
    <property type="component" value="Unplaced"/>
</dbReference>
<dbReference type="KEGG" id="asn:102385622"/>
<evidence type="ECO:0000256" key="5">
    <source>
        <dbReference type="ARBA" id="ARBA00022833"/>
    </source>
</evidence>
<evidence type="ECO:0000256" key="6">
    <source>
        <dbReference type="ARBA" id="ARBA00023242"/>
    </source>
</evidence>
<feature type="domain" description="C2H2-type" evidence="9">
    <location>
        <begin position="494"/>
        <end position="521"/>
    </location>
</feature>
<dbReference type="RefSeq" id="XP_006034604.2">
    <property type="nucleotide sequence ID" value="XM_006034542.3"/>
</dbReference>
<keyword evidence="11" id="KW-1185">Reference proteome</keyword>
<dbReference type="FunFam" id="3.30.160.60:FF:000065">
    <property type="entry name" value="B-cell CLL/lymphoma 6, member B"/>
    <property type="match status" value="1"/>
</dbReference>
<evidence type="ECO:0000256" key="7">
    <source>
        <dbReference type="PROSITE-ProRule" id="PRU00042"/>
    </source>
</evidence>
<dbReference type="InParanoid" id="A0A1U7SF75"/>
<comment type="subcellular location">
    <subcellularLocation>
        <location evidence="1">Nucleus</location>
    </subcellularLocation>
</comment>
<dbReference type="PROSITE" id="PS00028">
    <property type="entry name" value="ZINC_FINGER_C2H2_1"/>
    <property type="match status" value="5"/>
</dbReference>
<feature type="region of interest" description="Disordered" evidence="8">
    <location>
        <begin position="519"/>
        <end position="549"/>
    </location>
</feature>
<reference evidence="12" key="1">
    <citation type="submission" date="2025-08" db="UniProtKB">
        <authorList>
            <consortium name="RefSeq"/>
        </authorList>
    </citation>
    <scope>IDENTIFICATION</scope>
</reference>
<dbReference type="FunFam" id="3.30.160.60:FF:001049">
    <property type="entry name" value="zinc finger protein 319"/>
    <property type="match status" value="1"/>
</dbReference>
<feature type="domain" description="C2H2-type" evidence="9">
    <location>
        <begin position="635"/>
        <end position="664"/>
    </location>
</feature>
<dbReference type="SMART" id="SM00355">
    <property type="entry name" value="ZnF_C2H2"/>
    <property type="match status" value="6"/>
</dbReference>
<dbReference type="AlphaFoldDB" id="A0A1U7SF75"/>
<dbReference type="PROSITE" id="PS50157">
    <property type="entry name" value="ZINC_FINGER_C2H2_2"/>
    <property type="match status" value="6"/>
</dbReference>
<dbReference type="FunFam" id="3.30.160.60:FF:000100">
    <property type="entry name" value="Zinc finger 45-like"/>
    <property type="match status" value="1"/>
</dbReference>
<feature type="region of interest" description="Disordered" evidence="8">
    <location>
        <begin position="364"/>
        <end position="399"/>
    </location>
</feature>
<dbReference type="GO" id="GO:0006355">
    <property type="term" value="P:regulation of DNA-templated transcription"/>
    <property type="evidence" value="ECO:0007669"/>
    <property type="project" value="InterPro"/>
</dbReference>